<dbReference type="GO" id="GO:0000976">
    <property type="term" value="F:transcription cis-regulatory region binding"/>
    <property type="evidence" value="ECO:0007669"/>
    <property type="project" value="TreeGrafter"/>
</dbReference>
<accession>A0A4R8WL67</accession>
<dbReference type="PANTHER" id="PTHR30055">
    <property type="entry name" value="HTH-TYPE TRANSCRIPTIONAL REGULATOR RUTR"/>
    <property type="match status" value="1"/>
</dbReference>
<reference evidence="7 8" key="1">
    <citation type="submission" date="2019-03" db="EMBL/GenBank/DDBJ databases">
        <title>Genomics of glacier-inhabiting Cryobacterium strains.</title>
        <authorList>
            <person name="Liu Q."/>
            <person name="Xin Y.-H."/>
        </authorList>
    </citation>
    <scope>NUCLEOTIDE SEQUENCE [LARGE SCALE GENOMIC DNA]</scope>
    <source>
        <strain evidence="7 8">MDT1-3</strain>
    </source>
</reference>
<dbReference type="Gene3D" id="1.10.357.10">
    <property type="entry name" value="Tetracycline Repressor, domain 2"/>
    <property type="match status" value="1"/>
</dbReference>
<dbReference type="Pfam" id="PF00440">
    <property type="entry name" value="TetR_N"/>
    <property type="match status" value="1"/>
</dbReference>
<dbReference type="Proteomes" id="UP000298412">
    <property type="component" value="Unassembled WGS sequence"/>
</dbReference>
<keyword evidence="8" id="KW-1185">Reference proteome</keyword>
<dbReference type="SUPFAM" id="SSF46689">
    <property type="entry name" value="Homeodomain-like"/>
    <property type="match status" value="1"/>
</dbReference>
<keyword evidence="3" id="KW-0804">Transcription</keyword>
<evidence type="ECO:0000313" key="8">
    <source>
        <dbReference type="Proteomes" id="UP000298412"/>
    </source>
</evidence>
<evidence type="ECO:0000256" key="3">
    <source>
        <dbReference type="ARBA" id="ARBA00023163"/>
    </source>
</evidence>
<dbReference type="InterPro" id="IPR009057">
    <property type="entry name" value="Homeodomain-like_sf"/>
</dbReference>
<gene>
    <name evidence="7" type="ORF">E3O19_16405</name>
</gene>
<feature type="DNA-binding region" description="H-T-H motif" evidence="4">
    <location>
        <begin position="49"/>
        <end position="68"/>
    </location>
</feature>
<comment type="caution">
    <text evidence="7">The sequence shown here is derived from an EMBL/GenBank/DDBJ whole genome shotgun (WGS) entry which is preliminary data.</text>
</comment>
<feature type="compositionally biased region" description="Pro residues" evidence="5">
    <location>
        <begin position="1"/>
        <end position="22"/>
    </location>
</feature>
<evidence type="ECO:0000256" key="4">
    <source>
        <dbReference type="PROSITE-ProRule" id="PRU00335"/>
    </source>
</evidence>
<organism evidence="7 8">
    <name type="scientific">Cryobacterium algoritolerans</name>
    <dbReference type="NCBI Taxonomy" id="1259184"/>
    <lineage>
        <taxon>Bacteria</taxon>
        <taxon>Bacillati</taxon>
        <taxon>Actinomycetota</taxon>
        <taxon>Actinomycetes</taxon>
        <taxon>Micrococcales</taxon>
        <taxon>Microbacteriaceae</taxon>
        <taxon>Cryobacterium</taxon>
    </lineage>
</organism>
<evidence type="ECO:0000313" key="7">
    <source>
        <dbReference type="EMBL" id="TFC09916.1"/>
    </source>
</evidence>
<dbReference type="InterPro" id="IPR050109">
    <property type="entry name" value="HTH-type_TetR-like_transc_reg"/>
</dbReference>
<dbReference type="PRINTS" id="PR00455">
    <property type="entry name" value="HTHTETR"/>
</dbReference>
<evidence type="ECO:0000259" key="6">
    <source>
        <dbReference type="PROSITE" id="PS50977"/>
    </source>
</evidence>
<evidence type="ECO:0000256" key="5">
    <source>
        <dbReference type="SAM" id="MobiDB-lite"/>
    </source>
</evidence>
<feature type="region of interest" description="Disordered" evidence="5">
    <location>
        <begin position="1"/>
        <end position="26"/>
    </location>
</feature>
<dbReference type="AlphaFoldDB" id="A0A4R8WL67"/>
<keyword evidence="1" id="KW-0805">Transcription regulation</keyword>
<keyword evidence="2 4" id="KW-0238">DNA-binding</keyword>
<dbReference type="OrthoDB" id="3766519at2"/>
<feature type="domain" description="HTH tetR-type" evidence="6">
    <location>
        <begin position="26"/>
        <end position="86"/>
    </location>
</feature>
<proteinExistence type="predicted"/>
<sequence length="216" mass="23249">MHPESPPTHPVVPSPVETPPHPVTRLSTGDELRATALAQFASIGFAGTSLQQIADAAGYSKSSVLYHFASKEALLGEVLTPAIDRLEVILDRFVSAPDGAASRRRFVDDFIDFLLEFRLELHTFINQAQSLRGIPVIDRAGVLIVRLSDTLCHDGASTEDRIRFGIALGGAAYTLVAGMTFLNKDIAPADEIRQALAVVIAELLAPVAVHTSQSRK</sequence>
<evidence type="ECO:0000256" key="1">
    <source>
        <dbReference type="ARBA" id="ARBA00023015"/>
    </source>
</evidence>
<dbReference type="PROSITE" id="PS50977">
    <property type="entry name" value="HTH_TETR_2"/>
    <property type="match status" value="1"/>
</dbReference>
<dbReference type="GO" id="GO:0003700">
    <property type="term" value="F:DNA-binding transcription factor activity"/>
    <property type="evidence" value="ECO:0007669"/>
    <property type="project" value="TreeGrafter"/>
</dbReference>
<protein>
    <submittedName>
        <fullName evidence="7">TetR/AcrR family transcriptional regulator</fullName>
    </submittedName>
</protein>
<evidence type="ECO:0000256" key="2">
    <source>
        <dbReference type="ARBA" id="ARBA00023125"/>
    </source>
</evidence>
<name>A0A4R8WL67_9MICO</name>
<dbReference type="RefSeq" id="WP_134569352.1">
    <property type="nucleotide sequence ID" value="NZ_SOFP01000079.1"/>
</dbReference>
<dbReference type="InterPro" id="IPR001647">
    <property type="entry name" value="HTH_TetR"/>
</dbReference>
<dbReference type="EMBL" id="SOFP01000079">
    <property type="protein sequence ID" value="TFC09916.1"/>
    <property type="molecule type" value="Genomic_DNA"/>
</dbReference>
<dbReference type="PANTHER" id="PTHR30055:SF234">
    <property type="entry name" value="HTH-TYPE TRANSCRIPTIONAL REGULATOR BETI"/>
    <property type="match status" value="1"/>
</dbReference>